<protein>
    <submittedName>
        <fullName evidence="1">Uncharacterized protein</fullName>
    </submittedName>
</protein>
<feature type="non-terminal residue" evidence="1">
    <location>
        <position position="46"/>
    </location>
</feature>
<evidence type="ECO:0000313" key="1">
    <source>
        <dbReference type="EMBL" id="GFD27747.1"/>
    </source>
</evidence>
<comment type="caution">
    <text evidence="1">The sequence shown here is derived from an EMBL/GenBank/DDBJ whole genome shotgun (WGS) entry which is preliminary data.</text>
</comment>
<organism evidence="1">
    <name type="scientific">Tanacetum cinerariifolium</name>
    <name type="common">Dalmatian daisy</name>
    <name type="synonym">Chrysanthemum cinerariifolium</name>
    <dbReference type="NCBI Taxonomy" id="118510"/>
    <lineage>
        <taxon>Eukaryota</taxon>
        <taxon>Viridiplantae</taxon>
        <taxon>Streptophyta</taxon>
        <taxon>Embryophyta</taxon>
        <taxon>Tracheophyta</taxon>
        <taxon>Spermatophyta</taxon>
        <taxon>Magnoliopsida</taxon>
        <taxon>eudicotyledons</taxon>
        <taxon>Gunneridae</taxon>
        <taxon>Pentapetalae</taxon>
        <taxon>asterids</taxon>
        <taxon>campanulids</taxon>
        <taxon>Asterales</taxon>
        <taxon>Asteraceae</taxon>
        <taxon>Asteroideae</taxon>
        <taxon>Anthemideae</taxon>
        <taxon>Anthemidinae</taxon>
        <taxon>Tanacetum</taxon>
    </lineage>
</organism>
<proteinExistence type="predicted"/>
<gene>
    <name evidence="1" type="ORF">Tci_899716</name>
</gene>
<dbReference type="EMBL" id="BKCJ011379428">
    <property type="protein sequence ID" value="GFD27747.1"/>
    <property type="molecule type" value="Genomic_DNA"/>
</dbReference>
<reference evidence="1" key="1">
    <citation type="journal article" date="2019" name="Sci. Rep.">
        <title>Draft genome of Tanacetum cinerariifolium, the natural source of mosquito coil.</title>
        <authorList>
            <person name="Yamashiro T."/>
            <person name="Shiraishi A."/>
            <person name="Satake H."/>
            <person name="Nakayama K."/>
        </authorList>
    </citation>
    <scope>NUCLEOTIDE SEQUENCE</scope>
</reference>
<name>A0A699UYC0_TANCI</name>
<sequence length="46" mass="5058">MIMGMESQQGKTIGSESGAFECVSDLSFCKEEECPLHENQENQGMS</sequence>
<accession>A0A699UYC0</accession>
<dbReference type="AlphaFoldDB" id="A0A699UYC0"/>